<dbReference type="InterPro" id="IPR021769">
    <property type="entry name" value="DUF3331"/>
</dbReference>
<keyword evidence="2" id="KW-1185">Reference proteome</keyword>
<proteinExistence type="predicted"/>
<name>A0A4Q7S095_9BURK</name>
<evidence type="ECO:0000313" key="1">
    <source>
        <dbReference type="EMBL" id="RZT39513.1"/>
    </source>
</evidence>
<evidence type="ECO:0000313" key="2">
    <source>
        <dbReference type="Proteomes" id="UP000291078"/>
    </source>
</evidence>
<reference evidence="1 2" key="1">
    <citation type="journal article" date="2015" name="Stand. Genomic Sci.">
        <title>Genomic Encyclopedia of Bacterial and Archaeal Type Strains, Phase III: the genomes of soil and plant-associated and newly described type strains.</title>
        <authorList>
            <person name="Whitman W.B."/>
            <person name="Woyke T."/>
            <person name="Klenk H.P."/>
            <person name="Zhou Y."/>
            <person name="Lilburn T.G."/>
            <person name="Beck B.J."/>
            <person name="De Vos P."/>
            <person name="Vandamme P."/>
            <person name="Eisen J.A."/>
            <person name="Garrity G."/>
            <person name="Hugenholtz P."/>
            <person name="Kyrpides N.C."/>
        </authorList>
    </citation>
    <scope>NUCLEOTIDE SEQUENCE [LARGE SCALE GENOMIC DNA]</scope>
    <source>
        <strain evidence="1 2">ASC-9842</strain>
    </source>
</reference>
<accession>A0A4Q7S095</accession>
<gene>
    <name evidence="1" type="ORF">EV147_2708</name>
</gene>
<dbReference type="RefSeq" id="WP_130391666.1">
    <property type="nucleotide sequence ID" value="NZ_SGXM01000002.1"/>
</dbReference>
<dbReference type="OrthoDB" id="9152922at2"/>
<organism evidence="1 2">
    <name type="scientific">Cupriavidus agavae</name>
    <dbReference type="NCBI Taxonomy" id="1001822"/>
    <lineage>
        <taxon>Bacteria</taxon>
        <taxon>Pseudomonadati</taxon>
        <taxon>Pseudomonadota</taxon>
        <taxon>Betaproteobacteria</taxon>
        <taxon>Burkholderiales</taxon>
        <taxon>Burkholderiaceae</taxon>
        <taxon>Cupriavidus</taxon>
    </lineage>
</organism>
<comment type="caution">
    <text evidence="1">The sequence shown here is derived from an EMBL/GenBank/DDBJ whole genome shotgun (WGS) entry which is preliminary data.</text>
</comment>
<protein>
    <submittedName>
        <fullName evidence="1">Uncharacterized protein DUF3331</fullName>
    </submittedName>
</protein>
<dbReference type="AlphaFoldDB" id="A0A4Q7S095"/>
<dbReference type="Proteomes" id="UP000291078">
    <property type="component" value="Unassembled WGS sequence"/>
</dbReference>
<dbReference type="EMBL" id="SGXM01000002">
    <property type="protein sequence ID" value="RZT39513.1"/>
    <property type="molecule type" value="Genomic_DNA"/>
</dbReference>
<sequence length="153" mass="16708">MSEATGVMNPAAAETRDAPFDSSCEAWLRTIALLEPQQHTLTYTAEDHAGRAHAPIVTVIERPSTALAVVSWRDATHCRYGEQIWAIGTAREPGICALTGLPIPRLATVYRPQRTRPAPLNAEAMILASAIENCCGVTEPARDPQPAFRYRSR</sequence>
<dbReference type="Pfam" id="PF11811">
    <property type="entry name" value="DUF3331"/>
    <property type="match status" value="1"/>
</dbReference>